<organism evidence="11 14">
    <name type="scientific">Chromobacterium violaceum</name>
    <dbReference type="NCBI Taxonomy" id="536"/>
    <lineage>
        <taxon>Bacteria</taxon>
        <taxon>Pseudomonadati</taxon>
        <taxon>Pseudomonadota</taxon>
        <taxon>Betaproteobacteria</taxon>
        <taxon>Neisseriales</taxon>
        <taxon>Chromobacteriaceae</taxon>
        <taxon>Chromobacterium</taxon>
    </lineage>
</organism>
<evidence type="ECO:0000256" key="1">
    <source>
        <dbReference type="ARBA" id="ARBA00022490"/>
    </source>
</evidence>
<keyword evidence="4 9" id="KW-0547">Nucleotide-binding</keyword>
<keyword evidence="6 9" id="KW-0460">Magnesium</keyword>
<sequence>MEHTIKAKGKRQLKRAVYAGSFDPVTNGHLWMIREAVELFDELIVAVGVNPDKHCTFSVDERVALLREVTSGFSKLRVDVFENQFLVNYAQSVGANYIVRGIRTASDYEYERTMRYINSDLHPDITTLFLLPPREYAEVSSTMVKGLIGPRGWEGVIRQYLPEPVYRKMLSMYSEQ</sequence>
<feature type="binding site" evidence="9">
    <location>
        <position position="111"/>
    </location>
    <ligand>
        <name>ATP</name>
        <dbReference type="ChEBI" id="CHEBI:30616"/>
    </ligand>
</feature>
<evidence type="ECO:0000313" key="14">
    <source>
        <dbReference type="Proteomes" id="UP000196342"/>
    </source>
</evidence>
<dbReference type="NCBIfam" id="TIGR00125">
    <property type="entry name" value="cyt_tran_rel"/>
    <property type="match status" value="1"/>
</dbReference>
<dbReference type="SUPFAM" id="SSF52374">
    <property type="entry name" value="Nucleotidylyl transferase"/>
    <property type="match status" value="1"/>
</dbReference>
<gene>
    <name evidence="9 12" type="primary">coaD</name>
    <name evidence="11" type="ORF">CBW21_09640</name>
    <name evidence="12" type="ORF">NCTC8684_00360</name>
    <name evidence="13" type="ORF">NCTC9695_01539</name>
</gene>
<protein>
    <recommendedName>
        <fullName evidence="9">Phosphopantetheine adenylyltransferase</fullName>
        <ecNumber evidence="9">2.7.7.3</ecNumber>
    </recommendedName>
    <alternativeName>
        <fullName evidence="9">Dephospho-CoA pyrophosphorylase</fullName>
    </alternativeName>
    <alternativeName>
        <fullName evidence="9">Pantetheine-phosphate adenylyltransferase</fullName>
        <shortName evidence="9">PPAT</shortName>
    </alternativeName>
</protein>
<comment type="catalytic activity">
    <reaction evidence="8 9">
        <text>(R)-4'-phosphopantetheine + ATP + H(+) = 3'-dephospho-CoA + diphosphate</text>
        <dbReference type="Rhea" id="RHEA:19801"/>
        <dbReference type="ChEBI" id="CHEBI:15378"/>
        <dbReference type="ChEBI" id="CHEBI:30616"/>
        <dbReference type="ChEBI" id="CHEBI:33019"/>
        <dbReference type="ChEBI" id="CHEBI:57328"/>
        <dbReference type="ChEBI" id="CHEBI:61723"/>
        <dbReference type="EC" id="2.7.7.3"/>
    </reaction>
</comment>
<evidence type="ECO:0000313" key="12">
    <source>
        <dbReference type="EMBL" id="SUX31327.1"/>
    </source>
</evidence>
<comment type="subcellular location">
    <subcellularLocation>
        <location evidence="9">Cytoplasm</location>
    </subcellularLocation>
</comment>
<keyword evidence="2 9" id="KW-0808">Transferase</keyword>
<feature type="binding site" evidence="9">
    <location>
        <position position="53"/>
    </location>
    <ligand>
        <name>substrate</name>
    </ligand>
</feature>
<evidence type="ECO:0000256" key="5">
    <source>
        <dbReference type="ARBA" id="ARBA00022840"/>
    </source>
</evidence>
<dbReference type="RefSeq" id="WP_043595562.1">
    <property type="nucleotide sequence ID" value="NZ_CP024028.1"/>
</dbReference>
<name>A0A1R0MJZ6_CHRVL</name>
<dbReference type="GO" id="GO:0004595">
    <property type="term" value="F:pantetheine-phosphate adenylyltransferase activity"/>
    <property type="evidence" value="ECO:0007669"/>
    <property type="project" value="UniProtKB-UniRule"/>
</dbReference>
<dbReference type="AlphaFoldDB" id="A0A1R0MJZ6"/>
<dbReference type="InterPro" id="IPR014729">
    <property type="entry name" value="Rossmann-like_a/b/a_fold"/>
</dbReference>
<keyword evidence="14" id="KW-1185">Reference proteome</keyword>
<feature type="binding site" evidence="9">
    <location>
        <begin position="136"/>
        <end position="142"/>
    </location>
    <ligand>
        <name>ATP</name>
        <dbReference type="ChEBI" id="CHEBI:30616"/>
    </ligand>
</feature>
<comment type="pathway">
    <text evidence="9">Cofactor biosynthesis; coenzyme A biosynthesis; CoA from (R)-pantothenate: step 4/5.</text>
</comment>
<dbReference type="EMBL" id="NHOO01000006">
    <property type="protein sequence ID" value="OVE48799.1"/>
    <property type="molecule type" value="Genomic_DNA"/>
</dbReference>
<dbReference type="GO" id="GO:0005737">
    <property type="term" value="C:cytoplasm"/>
    <property type="evidence" value="ECO:0007669"/>
    <property type="project" value="UniProtKB-SubCell"/>
</dbReference>
<evidence type="ECO:0000256" key="4">
    <source>
        <dbReference type="ARBA" id="ARBA00022741"/>
    </source>
</evidence>
<dbReference type="EMBL" id="UIGR01000001">
    <property type="protein sequence ID" value="SUX31327.1"/>
    <property type="molecule type" value="Genomic_DNA"/>
</dbReference>
<keyword evidence="7 9" id="KW-0173">Coenzyme A biosynthesis</keyword>
<evidence type="ECO:0000313" key="15">
    <source>
        <dbReference type="Proteomes" id="UP000254029"/>
    </source>
</evidence>
<comment type="subunit">
    <text evidence="9">Homohexamer.</text>
</comment>
<dbReference type="PRINTS" id="PR01020">
    <property type="entry name" value="LPSBIOSNTHSS"/>
</dbReference>
<dbReference type="CDD" id="cd02163">
    <property type="entry name" value="PPAT"/>
    <property type="match status" value="1"/>
</dbReference>
<feature type="binding site" evidence="9">
    <location>
        <position position="86"/>
    </location>
    <ligand>
        <name>substrate</name>
    </ligand>
</feature>
<accession>A0A202BBH6</accession>
<evidence type="ECO:0000256" key="6">
    <source>
        <dbReference type="ARBA" id="ARBA00022842"/>
    </source>
</evidence>
<feature type="binding site" evidence="9">
    <location>
        <position position="29"/>
    </location>
    <ligand>
        <name>ATP</name>
        <dbReference type="ChEBI" id="CHEBI:30616"/>
    </ligand>
</feature>
<dbReference type="Proteomes" id="UP000196342">
    <property type="component" value="Unassembled WGS sequence"/>
</dbReference>
<dbReference type="Proteomes" id="UP000254029">
    <property type="component" value="Unassembled WGS sequence"/>
</dbReference>
<evidence type="ECO:0000259" key="10">
    <source>
        <dbReference type="Pfam" id="PF01467"/>
    </source>
</evidence>
<dbReference type="PANTHER" id="PTHR21342">
    <property type="entry name" value="PHOSPHOPANTETHEINE ADENYLYLTRANSFERASE"/>
    <property type="match status" value="1"/>
</dbReference>
<feature type="binding site" evidence="9">
    <location>
        <begin position="21"/>
        <end position="22"/>
    </location>
    <ligand>
        <name>ATP</name>
        <dbReference type="ChEBI" id="CHEBI:30616"/>
    </ligand>
</feature>
<dbReference type="InterPro" id="IPR001980">
    <property type="entry name" value="PPAT"/>
</dbReference>
<dbReference type="Pfam" id="PF01467">
    <property type="entry name" value="CTP_transf_like"/>
    <property type="match status" value="1"/>
</dbReference>
<dbReference type="UniPathway" id="UPA00241">
    <property type="reaction ID" value="UER00355"/>
</dbReference>
<evidence type="ECO:0000313" key="16">
    <source>
        <dbReference type="Proteomes" id="UP000275777"/>
    </source>
</evidence>
<feature type="binding site" evidence="9">
    <location>
        <position position="100"/>
    </location>
    <ligand>
        <name>substrate</name>
    </ligand>
</feature>
<feature type="binding site" evidence="9">
    <location>
        <position position="21"/>
    </location>
    <ligand>
        <name>substrate</name>
    </ligand>
</feature>
<evidence type="ECO:0000313" key="11">
    <source>
        <dbReference type="EMBL" id="OVE48799.1"/>
    </source>
</evidence>
<reference evidence="12 15" key="2">
    <citation type="submission" date="2018-06" db="EMBL/GenBank/DDBJ databases">
        <authorList>
            <consortium name="Pathogen Informatics"/>
            <person name="Doyle S."/>
        </authorList>
    </citation>
    <scope>NUCLEOTIDE SEQUENCE [LARGE SCALE GENOMIC DNA]</scope>
    <source>
        <strain evidence="12 15">NCTC8684</strain>
    </source>
</reference>
<feature type="site" description="Transition state stabilizer" evidence="9">
    <location>
        <position position="29"/>
    </location>
</feature>
<evidence type="ECO:0000256" key="8">
    <source>
        <dbReference type="ARBA" id="ARBA00029346"/>
    </source>
</evidence>
<comment type="similarity">
    <text evidence="9">Belongs to the bacterial CoaD family.</text>
</comment>
<evidence type="ECO:0000256" key="3">
    <source>
        <dbReference type="ARBA" id="ARBA00022695"/>
    </source>
</evidence>
<feature type="domain" description="Cytidyltransferase-like" evidence="10">
    <location>
        <begin position="17"/>
        <end position="145"/>
    </location>
</feature>
<comment type="cofactor">
    <cofactor evidence="9">
        <name>Mg(2+)</name>
        <dbReference type="ChEBI" id="CHEBI:18420"/>
    </cofactor>
</comment>
<dbReference type="EMBL" id="LR134182">
    <property type="protein sequence ID" value="VEB41125.1"/>
    <property type="molecule type" value="Genomic_DNA"/>
</dbReference>
<keyword evidence="3 9" id="KW-0548">Nucleotidyltransferase</keyword>
<dbReference type="PANTHER" id="PTHR21342:SF1">
    <property type="entry name" value="PHOSPHOPANTETHEINE ADENYLYLTRANSFERASE"/>
    <property type="match status" value="1"/>
</dbReference>
<accession>A0A1R0MJZ6</accession>
<dbReference type="Proteomes" id="UP000275777">
    <property type="component" value="Chromosome"/>
</dbReference>
<evidence type="ECO:0000256" key="2">
    <source>
        <dbReference type="ARBA" id="ARBA00022679"/>
    </source>
</evidence>
<evidence type="ECO:0000256" key="7">
    <source>
        <dbReference type="ARBA" id="ARBA00022993"/>
    </source>
</evidence>
<comment type="function">
    <text evidence="9">Reversibly transfers an adenylyl group from ATP to 4'-phosphopantetheine, yielding dephospho-CoA (dPCoA) and pyrophosphate.</text>
</comment>
<dbReference type="GO" id="GO:0005524">
    <property type="term" value="F:ATP binding"/>
    <property type="evidence" value="ECO:0007669"/>
    <property type="project" value="UniProtKB-KW"/>
</dbReference>
<dbReference type="GO" id="GO:0015937">
    <property type="term" value="P:coenzyme A biosynthetic process"/>
    <property type="evidence" value="ECO:0007669"/>
    <property type="project" value="UniProtKB-UniRule"/>
</dbReference>
<dbReference type="InterPro" id="IPR004821">
    <property type="entry name" value="Cyt_trans-like"/>
</dbReference>
<reference evidence="13 16" key="3">
    <citation type="submission" date="2018-12" db="EMBL/GenBank/DDBJ databases">
        <authorList>
            <consortium name="Pathogen Informatics"/>
        </authorList>
    </citation>
    <scope>NUCLEOTIDE SEQUENCE [LARGE SCALE GENOMIC DNA]</scope>
    <source>
        <strain evidence="13 16">NCTC9695</strain>
    </source>
</reference>
<keyword evidence="5 9" id="KW-0067">ATP-binding</keyword>
<feature type="binding site" evidence="9">
    <location>
        <begin position="101"/>
        <end position="103"/>
    </location>
    <ligand>
        <name>ATP</name>
        <dbReference type="ChEBI" id="CHEBI:30616"/>
    </ligand>
</feature>
<dbReference type="EC" id="2.7.7.3" evidence="9"/>
<proteinExistence type="inferred from homology"/>
<reference evidence="11 14" key="1">
    <citation type="submission" date="2017-05" db="EMBL/GenBank/DDBJ databases">
        <title>Chromobacterium violaceum GHPS1 isolated from Hydrocarbon polluted soil in French Guiana display an awesome secondary metabolite arsenal and a battery of drug and heavy-metal-resistance and detoxification of xenobiotics proteins.</title>
        <authorList>
            <person name="Belbahri L."/>
        </authorList>
    </citation>
    <scope>NUCLEOTIDE SEQUENCE [LARGE SCALE GENOMIC DNA]</scope>
    <source>
        <strain evidence="11 14">GHPS1</strain>
    </source>
</reference>
<keyword evidence="1 9" id="KW-0963">Cytoplasm</keyword>
<dbReference type="NCBIfam" id="TIGR01510">
    <property type="entry name" value="coaD_prev_kdtB"/>
    <property type="match status" value="1"/>
</dbReference>
<dbReference type="GeneID" id="66366801"/>
<dbReference type="Gene3D" id="3.40.50.620">
    <property type="entry name" value="HUPs"/>
    <property type="match status" value="1"/>
</dbReference>
<evidence type="ECO:0000256" key="9">
    <source>
        <dbReference type="HAMAP-Rule" id="MF_00151"/>
    </source>
</evidence>
<dbReference type="HAMAP" id="MF_00151">
    <property type="entry name" value="PPAT_bact"/>
    <property type="match status" value="1"/>
</dbReference>
<evidence type="ECO:0000313" key="13">
    <source>
        <dbReference type="EMBL" id="VEB41125.1"/>
    </source>
</evidence>